<keyword evidence="3" id="KW-1185">Reference proteome</keyword>
<feature type="compositionally biased region" description="Basic and acidic residues" evidence="1">
    <location>
        <begin position="58"/>
        <end position="72"/>
    </location>
</feature>
<reference evidence="2" key="1">
    <citation type="submission" date="2022-07" db="EMBL/GenBank/DDBJ databases">
        <authorList>
            <person name="Macas J."/>
            <person name="Novak P."/>
            <person name="Neumann P."/>
        </authorList>
    </citation>
    <scope>NUCLEOTIDE SEQUENCE</scope>
</reference>
<accession>A0AAV0DY94</accession>
<dbReference type="AlphaFoldDB" id="A0AAV0DY94"/>
<comment type="caution">
    <text evidence="2">The sequence shown here is derived from an EMBL/GenBank/DDBJ whole genome shotgun (WGS) entry which is preliminary data.</text>
</comment>
<dbReference type="PANTHER" id="PTHR33167:SF26">
    <property type="entry name" value="EXPRESSED PROTEIN"/>
    <property type="match status" value="1"/>
</dbReference>
<gene>
    <name evidence="2" type="ORF">CEPIT_LOCUS18445</name>
</gene>
<organism evidence="2 3">
    <name type="scientific">Cuscuta epithymum</name>
    <dbReference type="NCBI Taxonomy" id="186058"/>
    <lineage>
        <taxon>Eukaryota</taxon>
        <taxon>Viridiplantae</taxon>
        <taxon>Streptophyta</taxon>
        <taxon>Embryophyta</taxon>
        <taxon>Tracheophyta</taxon>
        <taxon>Spermatophyta</taxon>
        <taxon>Magnoliopsida</taxon>
        <taxon>eudicotyledons</taxon>
        <taxon>Gunneridae</taxon>
        <taxon>Pentapetalae</taxon>
        <taxon>asterids</taxon>
        <taxon>lamiids</taxon>
        <taxon>Solanales</taxon>
        <taxon>Convolvulaceae</taxon>
        <taxon>Cuscuteae</taxon>
        <taxon>Cuscuta</taxon>
        <taxon>Cuscuta subgen. Cuscuta</taxon>
    </lineage>
</organism>
<proteinExistence type="predicted"/>
<sequence length="161" mass="18856">MVTGPKLHIMEKRILNQYDMEYMKISMLKHEETFKEQVYELHRLYQTQKKLMKNISKQKKENNNKRIPRESSLEEDESELELTLGPSRYSRCRTNKSQRSFSSSSSSSSREDFKWGVELPAAMNQSFLGGGQNGQNGVEDLQFRINNQPWHFQALSLNMTS</sequence>
<dbReference type="PANTHER" id="PTHR33167">
    <property type="entry name" value="TRANSCRIPTION FACTOR, PUTATIVE (DUF863)-RELATED"/>
    <property type="match status" value="1"/>
</dbReference>
<feature type="region of interest" description="Disordered" evidence="1">
    <location>
        <begin position="55"/>
        <end position="110"/>
    </location>
</feature>
<evidence type="ECO:0000313" key="3">
    <source>
        <dbReference type="Proteomes" id="UP001152523"/>
    </source>
</evidence>
<name>A0AAV0DY94_9ASTE</name>
<evidence type="ECO:0000313" key="2">
    <source>
        <dbReference type="EMBL" id="CAH9108685.1"/>
    </source>
</evidence>
<protein>
    <submittedName>
        <fullName evidence="2">Uncharacterized protein</fullName>
    </submittedName>
</protein>
<dbReference type="EMBL" id="CAMAPF010000148">
    <property type="protein sequence ID" value="CAH9108685.1"/>
    <property type="molecule type" value="Genomic_DNA"/>
</dbReference>
<evidence type="ECO:0000256" key="1">
    <source>
        <dbReference type="SAM" id="MobiDB-lite"/>
    </source>
</evidence>
<dbReference type="Proteomes" id="UP001152523">
    <property type="component" value="Unassembled WGS sequence"/>
</dbReference>